<feature type="region of interest" description="Disordered" evidence="1">
    <location>
        <begin position="83"/>
        <end position="103"/>
    </location>
</feature>
<keyword evidence="4" id="KW-1185">Reference proteome</keyword>
<dbReference type="KEGG" id="iis:EYM_01525"/>
<protein>
    <submittedName>
        <fullName evidence="3">Uncharacterized protein</fullName>
    </submittedName>
</protein>
<sequence>MVNEIRISEALREMKLELAYFASGVITAALSPLTGPFSIALFWIGMALLSIGWIAIGIKIRALIHLKRIEVLRRAIRENVEGAPKREDGAANENNESGSGNGG</sequence>
<reference evidence="3 4" key="1">
    <citation type="submission" date="2013-11" db="EMBL/GenBank/DDBJ databases">
        <title>Comparative genomics of Ignicoccus.</title>
        <authorList>
            <person name="Podar M."/>
        </authorList>
    </citation>
    <scope>NUCLEOTIDE SEQUENCE [LARGE SCALE GENOMIC DNA]</scope>
    <source>
        <strain evidence="3 4">DSM 13165</strain>
    </source>
</reference>
<evidence type="ECO:0000313" key="3">
    <source>
        <dbReference type="EMBL" id="ALU12217.1"/>
    </source>
</evidence>
<dbReference type="STRING" id="940295.EYM_01525"/>
<proteinExistence type="predicted"/>
<evidence type="ECO:0000313" key="4">
    <source>
        <dbReference type="Proteomes" id="UP000060778"/>
    </source>
</evidence>
<feature type="transmembrane region" description="Helical" evidence="2">
    <location>
        <begin position="16"/>
        <end position="34"/>
    </location>
</feature>
<dbReference type="AlphaFoldDB" id="A0A0U3F9A5"/>
<keyword evidence="2" id="KW-1133">Transmembrane helix</keyword>
<dbReference type="Proteomes" id="UP000060778">
    <property type="component" value="Chromosome"/>
</dbReference>
<accession>A0A0U3F9A5</accession>
<evidence type="ECO:0000256" key="1">
    <source>
        <dbReference type="SAM" id="MobiDB-lite"/>
    </source>
</evidence>
<gene>
    <name evidence="3" type="ORF">EYM_01525</name>
</gene>
<dbReference type="EMBL" id="CP006867">
    <property type="protein sequence ID" value="ALU12217.1"/>
    <property type="molecule type" value="Genomic_DNA"/>
</dbReference>
<organism evidence="3 4">
    <name type="scientific">Ignicoccus islandicus DSM 13165</name>
    <dbReference type="NCBI Taxonomy" id="940295"/>
    <lineage>
        <taxon>Archaea</taxon>
        <taxon>Thermoproteota</taxon>
        <taxon>Thermoprotei</taxon>
        <taxon>Desulfurococcales</taxon>
        <taxon>Desulfurococcaceae</taxon>
        <taxon>Ignicoccus</taxon>
    </lineage>
</organism>
<evidence type="ECO:0000256" key="2">
    <source>
        <dbReference type="SAM" id="Phobius"/>
    </source>
</evidence>
<keyword evidence="2" id="KW-0472">Membrane</keyword>
<feature type="transmembrane region" description="Helical" evidence="2">
    <location>
        <begin position="40"/>
        <end position="64"/>
    </location>
</feature>
<feature type="compositionally biased region" description="Low complexity" evidence="1">
    <location>
        <begin position="91"/>
        <end position="103"/>
    </location>
</feature>
<keyword evidence="2" id="KW-0812">Transmembrane</keyword>
<name>A0A0U3F9A5_9CREN</name>